<dbReference type="NCBIfam" id="NF001304">
    <property type="entry name" value="PRK00249.1-4"/>
    <property type="match status" value="1"/>
</dbReference>
<dbReference type="EMBL" id="SLWF01000008">
    <property type="protein sequence ID" value="TCN85817.1"/>
    <property type="molecule type" value="Genomic_DNA"/>
</dbReference>
<dbReference type="Pfam" id="PF02107">
    <property type="entry name" value="FlgH"/>
    <property type="match status" value="1"/>
</dbReference>
<evidence type="ECO:0000256" key="2">
    <source>
        <dbReference type="ARBA" id="ARBA00004635"/>
    </source>
</evidence>
<proteinExistence type="inferred from homology"/>
<evidence type="ECO:0000313" key="14">
    <source>
        <dbReference type="Proteomes" id="UP000294832"/>
    </source>
</evidence>
<dbReference type="Proteomes" id="UP000294832">
    <property type="component" value="Unassembled WGS sequence"/>
</dbReference>
<comment type="subunit">
    <text evidence="4 11">The basal body constitutes a major portion of the flagellar organelle and consists of four rings (L,P,S, and M) mounted on a central rod.</text>
</comment>
<keyword evidence="10" id="KW-0449">Lipoprotein</keyword>
<dbReference type="PANTHER" id="PTHR34933:SF1">
    <property type="entry name" value="FLAGELLAR L-RING PROTEIN"/>
    <property type="match status" value="1"/>
</dbReference>
<evidence type="ECO:0000256" key="8">
    <source>
        <dbReference type="ARBA" id="ARBA00023143"/>
    </source>
</evidence>
<gene>
    <name evidence="11" type="primary">flgH</name>
    <name evidence="13" type="ORF">EDC91_10855</name>
</gene>
<dbReference type="GO" id="GO:0009279">
    <property type="term" value="C:cell outer membrane"/>
    <property type="evidence" value="ECO:0007669"/>
    <property type="project" value="UniProtKB-SubCell"/>
</dbReference>
<dbReference type="AlphaFoldDB" id="A0A4R2FCR2"/>
<comment type="function">
    <text evidence="1 11">Assembles around the rod to form the L-ring and probably protects the motor/basal body from shearing forces during rotation.</text>
</comment>
<evidence type="ECO:0000256" key="12">
    <source>
        <dbReference type="SAM" id="SignalP"/>
    </source>
</evidence>
<protein>
    <recommendedName>
        <fullName evidence="11">Flagellar L-ring protein</fullName>
    </recommendedName>
    <alternativeName>
        <fullName evidence="11">Basal body L-ring protein</fullName>
    </alternativeName>
</protein>
<dbReference type="GO" id="GO:0071973">
    <property type="term" value="P:bacterial-type flagellum-dependent cell motility"/>
    <property type="evidence" value="ECO:0007669"/>
    <property type="project" value="InterPro"/>
</dbReference>
<dbReference type="GO" id="GO:0009427">
    <property type="term" value="C:bacterial-type flagellum basal body, distal rod, L ring"/>
    <property type="evidence" value="ECO:0007669"/>
    <property type="project" value="InterPro"/>
</dbReference>
<evidence type="ECO:0000256" key="3">
    <source>
        <dbReference type="ARBA" id="ARBA00006929"/>
    </source>
</evidence>
<evidence type="ECO:0000256" key="1">
    <source>
        <dbReference type="ARBA" id="ARBA00002591"/>
    </source>
</evidence>
<evidence type="ECO:0000256" key="4">
    <source>
        <dbReference type="ARBA" id="ARBA00011439"/>
    </source>
</evidence>
<evidence type="ECO:0000256" key="10">
    <source>
        <dbReference type="ARBA" id="ARBA00023288"/>
    </source>
</evidence>
<dbReference type="PANTHER" id="PTHR34933">
    <property type="entry name" value="FLAGELLAR L-RING PROTEIN"/>
    <property type="match status" value="1"/>
</dbReference>
<evidence type="ECO:0000256" key="6">
    <source>
        <dbReference type="ARBA" id="ARBA00023136"/>
    </source>
</evidence>
<keyword evidence="13" id="KW-0966">Cell projection</keyword>
<keyword evidence="5 12" id="KW-0732">Signal</keyword>
<evidence type="ECO:0000313" key="13">
    <source>
        <dbReference type="EMBL" id="TCN85817.1"/>
    </source>
</evidence>
<name>A0A4R2FCR2_9GAMM</name>
<comment type="similarity">
    <text evidence="3 11">Belongs to the FlgH family.</text>
</comment>
<keyword evidence="14" id="KW-1185">Reference proteome</keyword>
<reference evidence="13 14" key="1">
    <citation type="submission" date="2019-03" db="EMBL/GenBank/DDBJ databases">
        <title>Freshwater and sediment microbial communities from various areas in North America, analyzing microbe dynamics in response to fracking.</title>
        <authorList>
            <person name="Lamendella R."/>
        </authorList>
    </citation>
    <scope>NUCLEOTIDE SEQUENCE [LARGE SCALE GENOMIC DNA]</scope>
    <source>
        <strain evidence="13 14">74A</strain>
    </source>
</reference>
<keyword evidence="13" id="KW-0282">Flagellum</keyword>
<dbReference type="OrthoDB" id="9789463at2"/>
<evidence type="ECO:0000256" key="5">
    <source>
        <dbReference type="ARBA" id="ARBA00022729"/>
    </source>
</evidence>
<evidence type="ECO:0000256" key="9">
    <source>
        <dbReference type="ARBA" id="ARBA00023237"/>
    </source>
</evidence>
<sequence>MKLLIKLLPVLLLGACASSQQKPIADDPYYAPVYPEDNTTPLVPTGSIYTNNRATPLFSDLKAHRIGDIVTIQLVESTQAKKSAGNKIAKGSNLTVNPLTAAGSNVTINGKSLDLGYSDSMDTKRSADTAQSNSLSGEISANVIQVLGNGNLVVRGEKWITINNGDEFIRITGIVRPQDITTENTVQSPRVANARIQYSGTGTFADSQKVGWLSKFFLSDWWPF</sequence>
<organism evidence="13 14">
    <name type="scientific">Shewanella fodinae</name>
    <dbReference type="NCBI Taxonomy" id="552357"/>
    <lineage>
        <taxon>Bacteria</taxon>
        <taxon>Pseudomonadati</taxon>
        <taxon>Pseudomonadota</taxon>
        <taxon>Gammaproteobacteria</taxon>
        <taxon>Alteromonadales</taxon>
        <taxon>Shewanellaceae</taxon>
        <taxon>Shewanella</taxon>
    </lineage>
</organism>
<dbReference type="PRINTS" id="PR01008">
    <property type="entry name" value="FLGLRINGFLGH"/>
</dbReference>
<dbReference type="NCBIfam" id="NF009338">
    <property type="entry name" value="PRK12698.1"/>
    <property type="match status" value="1"/>
</dbReference>
<keyword evidence="13" id="KW-0969">Cilium</keyword>
<dbReference type="HAMAP" id="MF_00415">
    <property type="entry name" value="FlgH"/>
    <property type="match status" value="1"/>
</dbReference>
<keyword evidence="8 11" id="KW-0975">Bacterial flagellum</keyword>
<keyword evidence="9 11" id="KW-0998">Cell outer membrane</keyword>
<comment type="subcellular location">
    <subcellularLocation>
        <location evidence="11">Cell outer membrane</location>
    </subcellularLocation>
    <subcellularLocation>
        <location evidence="11">Bacterial flagellum basal body</location>
    </subcellularLocation>
    <subcellularLocation>
        <location evidence="2">Membrane</location>
        <topology evidence="2">Lipid-anchor</topology>
    </subcellularLocation>
</comment>
<evidence type="ECO:0000256" key="11">
    <source>
        <dbReference type="HAMAP-Rule" id="MF_00415"/>
    </source>
</evidence>
<keyword evidence="7" id="KW-0564">Palmitate</keyword>
<dbReference type="InterPro" id="IPR000527">
    <property type="entry name" value="Flag_Lring"/>
</dbReference>
<accession>A0A4R2FCR2</accession>
<comment type="caution">
    <text evidence="13">The sequence shown here is derived from an EMBL/GenBank/DDBJ whole genome shotgun (WGS) entry which is preliminary data.</text>
</comment>
<feature type="signal peptide" evidence="12">
    <location>
        <begin position="1"/>
        <end position="21"/>
    </location>
</feature>
<dbReference type="RefSeq" id="WP_133038570.1">
    <property type="nucleotide sequence ID" value="NZ_SLWF01000008.1"/>
</dbReference>
<keyword evidence="6 11" id="KW-0472">Membrane</keyword>
<feature type="chain" id="PRO_5020968126" description="Flagellar L-ring protein" evidence="12">
    <location>
        <begin position="22"/>
        <end position="224"/>
    </location>
</feature>
<dbReference type="GO" id="GO:0003774">
    <property type="term" value="F:cytoskeletal motor activity"/>
    <property type="evidence" value="ECO:0007669"/>
    <property type="project" value="InterPro"/>
</dbReference>
<evidence type="ECO:0000256" key="7">
    <source>
        <dbReference type="ARBA" id="ARBA00023139"/>
    </source>
</evidence>